<dbReference type="Proteomes" id="UP000789405">
    <property type="component" value="Unassembled WGS sequence"/>
</dbReference>
<accession>A0A9N9DI33</accession>
<reference evidence="1" key="1">
    <citation type="submission" date="2021-06" db="EMBL/GenBank/DDBJ databases">
        <authorList>
            <person name="Kallberg Y."/>
            <person name="Tangrot J."/>
            <person name="Rosling A."/>
        </authorList>
    </citation>
    <scope>NUCLEOTIDE SEQUENCE</scope>
    <source>
        <strain evidence="1">MA453B</strain>
    </source>
</reference>
<keyword evidence="2" id="KW-1185">Reference proteome</keyword>
<dbReference type="InterPro" id="IPR036361">
    <property type="entry name" value="SAP_dom_sf"/>
</dbReference>
<name>A0A9N9DI33_9GLOM</name>
<proteinExistence type="predicted"/>
<feature type="non-terminal residue" evidence="1">
    <location>
        <position position="1"/>
    </location>
</feature>
<dbReference type="OrthoDB" id="2328329at2759"/>
<evidence type="ECO:0000313" key="1">
    <source>
        <dbReference type="EMBL" id="CAG8636506.1"/>
    </source>
</evidence>
<organism evidence="1 2">
    <name type="scientific">Dentiscutata erythropus</name>
    <dbReference type="NCBI Taxonomy" id="1348616"/>
    <lineage>
        <taxon>Eukaryota</taxon>
        <taxon>Fungi</taxon>
        <taxon>Fungi incertae sedis</taxon>
        <taxon>Mucoromycota</taxon>
        <taxon>Glomeromycotina</taxon>
        <taxon>Glomeromycetes</taxon>
        <taxon>Diversisporales</taxon>
        <taxon>Gigasporaceae</taxon>
        <taxon>Dentiscutata</taxon>
    </lineage>
</organism>
<sequence>ILYAINHYVHLGFNIVQELDIELAIEEICNSNWFSWEWPWDNNCTEYVQVCAISNIGKWNKFTPEKLEKLQKKDIQKPNPQVSNYSVIQFAILEIHPDHLTVDQLKKQLTNQRVSYNCESMKQDLISLLNHILSQEPELQKTELSVELLNSNEEK</sequence>
<dbReference type="EMBL" id="CAJVPY010005145">
    <property type="protein sequence ID" value="CAG8636506.1"/>
    <property type="molecule type" value="Genomic_DNA"/>
</dbReference>
<evidence type="ECO:0000313" key="2">
    <source>
        <dbReference type="Proteomes" id="UP000789405"/>
    </source>
</evidence>
<gene>
    <name evidence="1" type="ORF">DERYTH_LOCUS9426</name>
</gene>
<dbReference type="Gene3D" id="1.10.720.30">
    <property type="entry name" value="SAP domain"/>
    <property type="match status" value="1"/>
</dbReference>
<dbReference type="AlphaFoldDB" id="A0A9N9DI33"/>
<comment type="caution">
    <text evidence="1">The sequence shown here is derived from an EMBL/GenBank/DDBJ whole genome shotgun (WGS) entry which is preliminary data.</text>
</comment>
<protein>
    <submittedName>
        <fullName evidence="1">24670_t:CDS:1</fullName>
    </submittedName>
</protein>